<accession>A0A4Y2V2Z6</accession>
<proteinExistence type="predicted"/>
<dbReference type="EMBL" id="BGPR01042472">
    <property type="protein sequence ID" value="GBO18872.1"/>
    <property type="molecule type" value="Genomic_DNA"/>
</dbReference>
<dbReference type="Proteomes" id="UP000499080">
    <property type="component" value="Unassembled WGS sequence"/>
</dbReference>
<protein>
    <submittedName>
        <fullName evidence="1">Uncharacterized protein</fullName>
    </submittedName>
</protein>
<organism evidence="1 2">
    <name type="scientific">Araneus ventricosus</name>
    <name type="common">Orbweaver spider</name>
    <name type="synonym">Epeira ventricosa</name>
    <dbReference type="NCBI Taxonomy" id="182803"/>
    <lineage>
        <taxon>Eukaryota</taxon>
        <taxon>Metazoa</taxon>
        <taxon>Ecdysozoa</taxon>
        <taxon>Arthropoda</taxon>
        <taxon>Chelicerata</taxon>
        <taxon>Arachnida</taxon>
        <taxon>Araneae</taxon>
        <taxon>Araneomorphae</taxon>
        <taxon>Entelegynae</taxon>
        <taxon>Araneoidea</taxon>
        <taxon>Araneidae</taxon>
        <taxon>Araneus</taxon>
    </lineage>
</organism>
<comment type="caution">
    <text evidence="1">The sequence shown here is derived from an EMBL/GenBank/DDBJ whole genome shotgun (WGS) entry which is preliminary data.</text>
</comment>
<sequence>ACLVVRSLFPEQKVPSSKPISNEDSPCTVPVASQIVRSGLPLL</sequence>
<feature type="non-terminal residue" evidence="1">
    <location>
        <position position="1"/>
    </location>
</feature>
<evidence type="ECO:0000313" key="2">
    <source>
        <dbReference type="Proteomes" id="UP000499080"/>
    </source>
</evidence>
<keyword evidence="2" id="KW-1185">Reference proteome</keyword>
<evidence type="ECO:0000313" key="1">
    <source>
        <dbReference type="EMBL" id="GBO18872.1"/>
    </source>
</evidence>
<reference evidence="1 2" key="1">
    <citation type="journal article" date="2019" name="Sci. Rep.">
        <title>Orb-weaving spider Araneus ventricosus genome elucidates the spidroin gene catalogue.</title>
        <authorList>
            <person name="Kono N."/>
            <person name="Nakamura H."/>
            <person name="Ohtoshi R."/>
            <person name="Moran D.A.P."/>
            <person name="Shinohara A."/>
            <person name="Yoshida Y."/>
            <person name="Fujiwara M."/>
            <person name="Mori M."/>
            <person name="Tomita M."/>
            <person name="Arakawa K."/>
        </authorList>
    </citation>
    <scope>NUCLEOTIDE SEQUENCE [LARGE SCALE GENOMIC DNA]</scope>
</reference>
<dbReference type="AlphaFoldDB" id="A0A4Y2V2Z6"/>
<gene>
    <name evidence="1" type="ORF">AVEN_215212_1</name>
</gene>
<name>A0A4Y2V2Z6_ARAVE</name>